<dbReference type="InParanoid" id="K1PLL4"/>
<name>K1PLL4_MAGGI</name>
<evidence type="ECO:0000313" key="2">
    <source>
        <dbReference type="EMBL" id="EKC22583.1"/>
    </source>
</evidence>
<feature type="region of interest" description="Disordered" evidence="1">
    <location>
        <begin position="356"/>
        <end position="383"/>
    </location>
</feature>
<sequence>MISHVMVRRESKLAKKPVFMHDKMYNIVPDITTTKRMHGVDEIPTIPRQKPLPLTATGKKYEALPNLGDVHAPSRCNNNATLTRPNPCISPDILSQPDVKKPRVPLACLDLKSIKQKIDKAEKKEKKAKKRKSKPAPKQMTAYQEEKPNVQKENNPPLDHIPHPPDTPLDPSKPRRIVRIRQEMFYQSLGPEKIAEIVNMVTGNQGGLGYLQQPGENDYLSSEQQYGYINPDPFSGYIHPADTLPGVMDSNQEMGFSFPGYIHPADTLPEMMDTNQDMGYPCQVLGQISFNPEIGSDSVGGFPQIKRTAPEEKLGFVKHKDTGKDSLVANPLILPKPQRQIFKCASPEQFKSLCKSSTLKSTQKQRSKNTNRKLLSINTNVTI</sequence>
<feature type="compositionally biased region" description="Basic residues" evidence="1">
    <location>
        <begin position="126"/>
        <end position="135"/>
    </location>
</feature>
<proteinExistence type="predicted"/>
<dbReference type="HOGENOM" id="CLU_722094_0_0_1"/>
<gene>
    <name evidence="2" type="ORF">CGI_10001974</name>
</gene>
<reference evidence="2" key="1">
    <citation type="journal article" date="2012" name="Nature">
        <title>The oyster genome reveals stress adaptation and complexity of shell formation.</title>
        <authorList>
            <person name="Zhang G."/>
            <person name="Fang X."/>
            <person name="Guo X."/>
            <person name="Li L."/>
            <person name="Luo R."/>
            <person name="Xu F."/>
            <person name="Yang P."/>
            <person name="Zhang L."/>
            <person name="Wang X."/>
            <person name="Qi H."/>
            <person name="Xiong Z."/>
            <person name="Que H."/>
            <person name="Xie Y."/>
            <person name="Holland P.W."/>
            <person name="Paps J."/>
            <person name="Zhu Y."/>
            <person name="Wu F."/>
            <person name="Chen Y."/>
            <person name="Wang J."/>
            <person name="Peng C."/>
            <person name="Meng J."/>
            <person name="Yang L."/>
            <person name="Liu J."/>
            <person name="Wen B."/>
            <person name="Zhang N."/>
            <person name="Huang Z."/>
            <person name="Zhu Q."/>
            <person name="Feng Y."/>
            <person name="Mount A."/>
            <person name="Hedgecock D."/>
            <person name="Xu Z."/>
            <person name="Liu Y."/>
            <person name="Domazet-Loso T."/>
            <person name="Du Y."/>
            <person name="Sun X."/>
            <person name="Zhang S."/>
            <person name="Liu B."/>
            <person name="Cheng P."/>
            <person name="Jiang X."/>
            <person name="Li J."/>
            <person name="Fan D."/>
            <person name="Wang W."/>
            <person name="Fu W."/>
            <person name="Wang T."/>
            <person name="Wang B."/>
            <person name="Zhang J."/>
            <person name="Peng Z."/>
            <person name="Li Y."/>
            <person name="Li N."/>
            <person name="Wang J."/>
            <person name="Chen M."/>
            <person name="He Y."/>
            <person name="Tan F."/>
            <person name="Song X."/>
            <person name="Zheng Q."/>
            <person name="Huang R."/>
            <person name="Yang H."/>
            <person name="Du X."/>
            <person name="Chen L."/>
            <person name="Yang M."/>
            <person name="Gaffney P.M."/>
            <person name="Wang S."/>
            <person name="Luo L."/>
            <person name="She Z."/>
            <person name="Ming Y."/>
            <person name="Huang W."/>
            <person name="Zhang S."/>
            <person name="Huang B."/>
            <person name="Zhang Y."/>
            <person name="Qu T."/>
            <person name="Ni P."/>
            <person name="Miao G."/>
            <person name="Wang J."/>
            <person name="Wang Q."/>
            <person name="Steinberg C.E."/>
            <person name="Wang H."/>
            <person name="Li N."/>
            <person name="Qian L."/>
            <person name="Zhang G."/>
            <person name="Li Y."/>
            <person name="Yang H."/>
            <person name="Liu X."/>
            <person name="Wang J."/>
            <person name="Yin Y."/>
            <person name="Wang J."/>
        </authorList>
    </citation>
    <scope>NUCLEOTIDE SEQUENCE [LARGE SCALE GENOMIC DNA]</scope>
    <source>
        <strain evidence="2">05x7-T-G4-1.051#20</strain>
    </source>
</reference>
<organism evidence="2">
    <name type="scientific">Magallana gigas</name>
    <name type="common">Pacific oyster</name>
    <name type="synonym">Crassostrea gigas</name>
    <dbReference type="NCBI Taxonomy" id="29159"/>
    <lineage>
        <taxon>Eukaryota</taxon>
        <taxon>Metazoa</taxon>
        <taxon>Spiralia</taxon>
        <taxon>Lophotrochozoa</taxon>
        <taxon>Mollusca</taxon>
        <taxon>Bivalvia</taxon>
        <taxon>Autobranchia</taxon>
        <taxon>Pteriomorphia</taxon>
        <taxon>Ostreida</taxon>
        <taxon>Ostreoidea</taxon>
        <taxon>Ostreidae</taxon>
        <taxon>Magallana</taxon>
    </lineage>
</organism>
<dbReference type="AlphaFoldDB" id="K1PLL4"/>
<dbReference type="EMBL" id="JH817832">
    <property type="protein sequence ID" value="EKC22583.1"/>
    <property type="molecule type" value="Genomic_DNA"/>
</dbReference>
<evidence type="ECO:0000256" key="1">
    <source>
        <dbReference type="SAM" id="MobiDB-lite"/>
    </source>
</evidence>
<protein>
    <submittedName>
        <fullName evidence="2">Uncharacterized protein</fullName>
    </submittedName>
</protein>
<feature type="region of interest" description="Disordered" evidence="1">
    <location>
        <begin position="119"/>
        <end position="172"/>
    </location>
</feature>
<accession>K1PLL4</accession>
<feature type="compositionally biased region" description="Polar residues" evidence="1">
    <location>
        <begin position="372"/>
        <end position="383"/>
    </location>
</feature>